<dbReference type="AlphaFoldDB" id="A0A5B8MRE3"/>
<dbReference type="Proteomes" id="UP000316726">
    <property type="component" value="Chromosome 6"/>
</dbReference>
<dbReference type="EMBL" id="CP031039">
    <property type="protein sequence ID" value="QDZ21970.1"/>
    <property type="molecule type" value="Genomic_DNA"/>
</dbReference>
<name>A0A5B8MRE3_9CHLO</name>
<feature type="compositionally biased region" description="Low complexity" evidence="1">
    <location>
        <begin position="17"/>
        <end position="33"/>
    </location>
</feature>
<evidence type="ECO:0000313" key="3">
    <source>
        <dbReference type="Proteomes" id="UP000316726"/>
    </source>
</evidence>
<evidence type="ECO:0008006" key="4">
    <source>
        <dbReference type="Google" id="ProtNLM"/>
    </source>
</evidence>
<gene>
    <name evidence="2" type="ORF">A3770_06p44880</name>
</gene>
<accession>A0A5B8MRE3</accession>
<proteinExistence type="predicted"/>
<evidence type="ECO:0000313" key="2">
    <source>
        <dbReference type="EMBL" id="QDZ21970.1"/>
    </source>
</evidence>
<evidence type="ECO:0000256" key="1">
    <source>
        <dbReference type="SAM" id="MobiDB-lite"/>
    </source>
</evidence>
<reference evidence="2 3" key="1">
    <citation type="submission" date="2018-07" db="EMBL/GenBank/DDBJ databases">
        <title>The complete nuclear genome of the prasinophyte Chloropicon primus (CCMP1205).</title>
        <authorList>
            <person name="Pombert J.-F."/>
            <person name="Otis C."/>
            <person name="Turmel M."/>
            <person name="Lemieux C."/>
        </authorList>
    </citation>
    <scope>NUCLEOTIDE SEQUENCE [LARGE SCALE GENOMIC DNA]</scope>
    <source>
        <strain evidence="2 3">CCMP1205</strain>
    </source>
</reference>
<feature type="region of interest" description="Disordered" evidence="1">
    <location>
        <begin position="373"/>
        <end position="564"/>
    </location>
</feature>
<feature type="compositionally biased region" description="Low complexity" evidence="1">
    <location>
        <begin position="377"/>
        <end position="387"/>
    </location>
</feature>
<feature type="compositionally biased region" description="Polar residues" evidence="1">
    <location>
        <begin position="445"/>
        <end position="462"/>
    </location>
</feature>
<sequence length="564" mass="60216">MPLLNNFRKKSRPAVHSGLLGSESPSSASADVFSPPPPPVRAESPPTTEHHVSGPASTDSYLQLGNHVRALVREATRKKLKDVDHDASTRVVNFVKHNQCPVVLEEMAKILCEKLSSNWANKQWLAVKLTDRLYSSDAKNFDGTQDMVVQELTMLFQKHTQLHHPTSDKCRIEASRLLQKMTGLAPQVQVNQMMGGHLVFAPAGGSVPPQLSMNFPHQAAAGRPGGALEGDQFFQTLVGNGRSVHARPSPMTVTPAAFVDPNALKREVLEKAGMTNQHADILQELLCNFSTSDSSEQGEEADTLEMLSELSEQSKALLSDINGLVLKCQEHIESRGIAQAVEESTMAIDKLKDALDLYEDVKHTRQMMLRRTGGSQGALAAGSSQASRGVVDGVPVYGDHDPGSSRGVAPTPPPASAARASTRVDTNPFRRLTRDNDSDGHQAVGRQNQGRPRGSSQETSTAKGPGPATKSSPPLIDVNQDAGSSSQRSMGEASQPAFAASGSQDQSKEMQQLMGLFDTSMDLLSSSGSAGGDGGEKLESKSRGSNVGAIAMPPGPSNPFDRVE</sequence>
<feature type="region of interest" description="Disordered" evidence="1">
    <location>
        <begin position="1"/>
        <end position="60"/>
    </location>
</feature>
<protein>
    <recommendedName>
        <fullName evidence="4">VHS domain-containing protein</fullName>
    </recommendedName>
</protein>
<keyword evidence="3" id="KW-1185">Reference proteome</keyword>
<organism evidence="2 3">
    <name type="scientific">Chloropicon primus</name>
    <dbReference type="NCBI Taxonomy" id="1764295"/>
    <lineage>
        <taxon>Eukaryota</taxon>
        <taxon>Viridiplantae</taxon>
        <taxon>Chlorophyta</taxon>
        <taxon>Chloropicophyceae</taxon>
        <taxon>Chloropicales</taxon>
        <taxon>Chloropicaceae</taxon>
        <taxon>Chloropicon</taxon>
    </lineage>
</organism>